<proteinExistence type="predicted"/>
<feature type="transmembrane region" description="Helical" evidence="1">
    <location>
        <begin position="32"/>
        <end position="54"/>
    </location>
</feature>
<feature type="transmembrane region" description="Helical" evidence="1">
    <location>
        <begin position="99"/>
        <end position="128"/>
    </location>
</feature>
<dbReference type="EMBL" id="JAZDUA010000100">
    <property type="protein sequence ID" value="KAK7868123.1"/>
    <property type="molecule type" value="Genomic_DNA"/>
</dbReference>
<sequence length="246" mass="26142">MAVESWTERATGRVTEAALRLRQPARRFAGSVRSAVTVGAIVIGAYTLLIGSIFCDYPWRYRPADTLVQTSSGFAFLTAIMDIILLFGLLVKEDKVLKYILCACMALYLVTIPLSVCNFIALAIMGFFDVPLWEIPRFGGCLLHLGLMYCLLSELRGDPLPPLSAPAAPADGWLKNNLARTGPPAPTADDALLKVHVAHGDNANNNNSNAQPRGPAVFAPSSCTTAPAVLPAYTAPAAGPPSSTDA</sequence>
<feature type="transmembrane region" description="Helical" evidence="1">
    <location>
        <begin position="74"/>
        <end position="92"/>
    </location>
</feature>
<keyword evidence="1" id="KW-1133">Transmembrane helix</keyword>
<dbReference type="Proteomes" id="UP001378592">
    <property type="component" value="Unassembled WGS sequence"/>
</dbReference>
<keyword evidence="1" id="KW-0472">Membrane</keyword>
<dbReference type="AlphaFoldDB" id="A0AAN9Z4T1"/>
<evidence type="ECO:0000313" key="2">
    <source>
        <dbReference type="EMBL" id="KAK7868123.1"/>
    </source>
</evidence>
<keyword evidence="3" id="KW-1185">Reference proteome</keyword>
<organism evidence="2 3">
    <name type="scientific">Gryllus longicercus</name>
    <dbReference type="NCBI Taxonomy" id="2509291"/>
    <lineage>
        <taxon>Eukaryota</taxon>
        <taxon>Metazoa</taxon>
        <taxon>Ecdysozoa</taxon>
        <taxon>Arthropoda</taxon>
        <taxon>Hexapoda</taxon>
        <taxon>Insecta</taxon>
        <taxon>Pterygota</taxon>
        <taxon>Neoptera</taxon>
        <taxon>Polyneoptera</taxon>
        <taxon>Orthoptera</taxon>
        <taxon>Ensifera</taxon>
        <taxon>Gryllidea</taxon>
        <taxon>Grylloidea</taxon>
        <taxon>Gryllidae</taxon>
        <taxon>Gryllinae</taxon>
        <taxon>Gryllus</taxon>
    </lineage>
</organism>
<name>A0AAN9Z4T1_9ORTH</name>
<keyword evidence="1" id="KW-0812">Transmembrane</keyword>
<protein>
    <submittedName>
        <fullName evidence="2">Uncharacterized protein</fullName>
    </submittedName>
</protein>
<comment type="caution">
    <text evidence="2">The sequence shown here is derived from an EMBL/GenBank/DDBJ whole genome shotgun (WGS) entry which is preliminary data.</text>
</comment>
<accession>A0AAN9Z4T1</accession>
<evidence type="ECO:0000313" key="3">
    <source>
        <dbReference type="Proteomes" id="UP001378592"/>
    </source>
</evidence>
<gene>
    <name evidence="2" type="ORF">R5R35_005563</name>
</gene>
<reference evidence="2 3" key="1">
    <citation type="submission" date="2024-03" db="EMBL/GenBank/DDBJ databases">
        <title>The genome assembly and annotation of the cricket Gryllus longicercus Weissman &amp; Gray.</title>
        <authorList>
            <person name="Szrajer S."/>
            <person name="Gray D."/>
            <person name="Ylla G."/>
        </authorList>
    </citation>
    <scope>NUCLEOTIDE SEQUENCE [LARGE SCALE GENOMIC DNA]</scope>
    <source>
        <strain evidence="2">DAG 2021-001</strain>
        <tissue evidence="2">Whole body minus gut</tissue>
    </source>
</reference>
<evidence type="ECO:0000256" key="1">
    <source>
        <dbReference type="SAM" id="Phobius"/>
    </source>
</evidence>